<dbReference type="AlphaFoldDB" id="A0A3R5Y737"/>
<dbReference type="Gene3D" id="3.40.720.10">
    <property type="entry name" value="Alkaline Phosphatase, subunit A"/>
    <property type="match status" value="2"/>
</dbReference>
<feature type="binding site" evidence="3">
    <location>
        <position position="845"/>
    </location>
    <ligand>
        <name>Zn(2+)</name>
        <dbReference type="ChEBI" id="CHEBI:29105"/>
        <label>2</label>
    </ligand>
</feature>
<dbReference type="SMART" id="SM00098">
    <property type="entry name" value="alkPPc"/>
    <property type="match status" value="1"/>
</dbReference>
<gene>
    <name evidence="5" type="ORF">EP073_07820</name>
</gene>
<feature type="binding site" evidence="3">
    <location>
        <position position="689"/>
    </location>
    <ligand>
        <name>Mg(2+)</name>
        <dbReference type="ChEBI" id="CHEBI:18420"/>
    </ligand>
</feature>
<evidence type="ECO:0000256" key="3">
    <source>
        <dbReference type="PIRSR" id="PIRSR601952-2"/>
    </source>
</evidence>
<feature type="binding site" evidence="3">
    <location>
        <position position="894"/>
    </location>
    <ligand>
        <name>Zn(2+)</name>
        <dbReference type="ChEBI" id="CHEBI:29105"/>
        <label>2</label>
    </ligand>
</feature>
<evidence type="ECO:0000313" key="5">
    <source>
        <dbReference type="EMBL" id="QAR33310.1"/>
    </source>
</evidence>
<dbReference type="InterPro" id="IPR001952">
    <property type="entry name" value="Alkaline_phosphatase"/>
</dbReference>
<dbReference type="EMBL" id="CP035108">
    <property type="protein sequence ID" value="QAR33310.1"/>
    <property type="molecule type" value="Genomic_DNA"/>
</dbReference>
<feature type="binding site" evidence="3">
    <location>
        <position position="687"/>
    </location>
    <ligand>
        <name>Mg(2+)</name>
        <dbReference type="ChEBI" id="CHEBI:18420"/>
    </ligand>
</feature>
<evidence type="ECO:0000256" key="1">
    <source>
        <dbReference type="ARBA" id="ARBA00022553"/>
    </source>
</evidence>
<keyword evidence="3" id="KW-0479">Metal-binding</keyword>
<dbReference type="CDD" id="cd16012">
    <property type="entry name" value="ALP"/>
    <property type="match status" value="2"/>
</dbReference>
<dbReference type="GO" id="GO:0046872">
    <property type="term" value="F:metal ion binding"/>
    <property type="evidence" value="ECO:0007669"/>
    <property type="project" value="UniProtKB-KW"/>
</dbReference>
<dbReference type="OrthoDB" id="9794455at2"/>
<evidence type="ECO:0000313" key="6">
    <source>
        <dbReference type="Proteomes" id="UP000287502"/>
    </source>
</evidence>
<dbReference type="PANTHER" id="PTHR11596:SF5">
    <property type="entry name" value="ALKALINE PHOSPHATASE"/>
    <property type="match status" value="1"/>
</dbReference>
<dbReference type="KEGG" id="gtl:EP073_07820"/>
<dbReference type="SUPFAM" id="SSF53649">
    <property type="entry name" value="Alkaline phosphatase-like"/>
    <property type="match status" value="2"/>
</dbReference>
<keyword evidence="3" id="KW-0460">Magnesium</keyword>
<organism evidence="5 6">
    <name type="scientific">Geovibrio thiophilus</name>
    <dbReference type="NCBI Taxonomy" id="139438"/>
    <lineage>
        <taxon>Bacteria</taxon>
        <taxon>Pseudomonadati</taxon>
        <taxon>Deferribacterota</taxon>
        <taxon>Deferribacteres</taxon>
        <taxon>Deferribacterales</taxon>
        <taxon>Geovibrionaceae</taxon>
        <taxon>Geovibrio</taxon>
    </lineage>
</organism>
<feature type="binding site" evidence="3">
    <location>
        <position position="840"/>
    </location>
    <ligand>
        <name>Mg(2+)</name>
        <dbReference type="ChEBI" id="CHEBI:18420"/>
    </ligand>
</feature>
<feature type="binding site" evidence="3">
    <location>
        <position position="849"/>
    </location>
    <ligand>
        <name>Zn(2+)</name>
        <dbReference type="ChEBI" id="CHEBI:29105"/>
        <label>2</label>
    </ligand>
</feature>
<accession>A0A3R5Y737</accession>
<keyword evidence="3" id="KW-0862">Zinc</keyword>
<comment type="cofactor">
    <cofactor evidence="3">
        <name>Mg(2+)</name>
        <dbReference type="ChEBI" id="CHEBI:18420"/>
    </cofactor>
    <text evidence="3">Binds 1 Mg(2+) ion.</text>
</comment>
<proteinExistence type="inferred from homology"/>
<comment type="similarity">
    <text evidence="4">Belongs to the alkaline phosphatase family.</text>
</comment>
<sequence length="997" mass="106264">MCDIFHLSSVWLLHQIFFGGLKLKTKLFKLLLLVLTLSVLAACGSDGNDGSTGQDGQNGEDAWALPKHVILFIGDGMHEEHEAAASRYYYGDETSLIWKDSSVFPYSNYATTWDVTAYNTLAGERGDNTYSTDSINGRTGFDVLQMGLSSLTKDKYFLDSSTGAAATDSASAGTAIATGVKTDAGNIAWESGDPTDGEIQTIGEYYQSKTTPGKIGIVTTVPISHATPAAFVSHNVYRNNYHAIFTELSTVTKPDVVIGGGHPQVYNETYMSNALLATVQGDADYEYVARNTGTDGAASLATAAANAVSNGTKLFGVFGSAGGQIATPTVTDTPGTPSFTKTEDESPVLSESTEAALTVLSSGGGAGGFFVMLEQGDIDWTNHSNDFKGMVGGVLDLHYAVEKAEEMIEDGVNGMSWANTTIIITSDHGNSYLRFNRGKTNGLGDLPLQEVKNSSNCPAGNYCGNYVYPDGEVFYGTGGHTNELVSVYARGADTAFLEARQGVLYPGTELIDNTDLFRAMKSIADANRNVILFIGDGMQKAHEVAASRYMFGIDNPEALSFHDFDFKANCTTWDVDTYNSYARAKGKDLYAVAKLNNRIEYGTVGYDVAVAGSYSYPQLEDEYIRRYAATDSASAGTALATGNKTVDGNIAWLPGDLAGGNLTTIAEKAKAQRKGAIGVVTTVPFSHATPATFVSHNINRNNYGEIAEEIITTTRPDVVIGAGHPSFVGTPAAPNYQYMTEASYNAIKADTGYVFVERTDGVTGGTALLNAADNAVTAKKKLFGLFGGTGGQIATPTVTDTPGAPTFAATDSESPLLADSTEAALKVLAQNKNGFFLMVEQGDIDWTNHANDYKGMVGGVIDLEYAVKKAMEFVDEPGDSIDWSNTMLIVTSDHGNSFLRLNNTLKPGLGDLPAQQSYVAPCPGTWCGSNIYPDGEVFYGTGGHTNELVSVYAKGDFASETFSKYNGKMYDEDVTNIIDNTFIFKAMANFLGVTVSQ</sequence>
<keyword evidence="6" id="KW-1185">Reference proteome</keyword>
<dbReference type="InterPro" id="IPR017850">
    <property type="entry name" value="Alkaline_phosphatase_core_sf"/>
</dbReference>
<keyword evidence="1" id="KW-0597">Phosphoprotein</keyword>
<evidence type="ECO:0000256" key="2">
    <source>
        <dbReference type="PIRSR" id="PIRSR601952-1"/>
    </source>
</evidence>
<dbReference type="Proteomes" id="UP000287502">
    <property type="component" value="Chromosome"/>
</dbReference>
<name>A0A3R5Y737_9BACT</name>
<feature type="active site" description="Phosphoserine intermediate" evidence="2">
    <location>
        <position position="632"/>
    </location>
</feature>
<reference evidence="5 6" key="1">
    <citation type="submission" date="2019-01" db="EMBL/GenBank/DDBJ databases">
        <title>Geovibrio thiophilus DSM 11263, complete genome.</title>
        <authorList>
            <person name="Spring S."/>
            <person name="Bunk B."/>
            <person name="Sproer C."/>
        </authorList>
    </citation>
    <scope>NUCLEOTIDE SEQUENCE [LARGE SCALE GENOMIC DNA]</scope>
    <source>
        <strain evidence="5 6">DSM 11263</strain>
    </source>
</reference>
<evidence type="ECO:0000256" key="4">
    <source>
        <dbReference type="RuleBase" id="RU003946"/>
    </source>
</evidence>
<dbReference type="Pfam" id="PF00245">
    <property type="entry name" value="Alk_phosphatase"/>
    <property type="match status" value="2"/>
</dbReference>
<feature type="binding site" evidence="3">
    <location>
        <position position="893"/>
    </location>
    <ligand>
        <name>Zn(2+)</name>
        <dbReference type="ChEBI" id="CHEBI:29105"/>
        <label>2</label>
    </ligand>
</feature>
<dbReference type="PRINTS" id="PR00113">
    <property type="entry name" value="ALKPHPHTASE"/>
</dbReference>
<dbReference type="GO" id="GO:0004035">
    <property type="term" value="F:alkaline phosphatase activity"/>
    <property type="evidence" value="ECO:0007669"/>
    <property type="project" value="TreeGrafter"/>
</dbReference>
<dbReference type="PANTHER" id="PTHR11596">
    <property type="entry name" value="ALKALINE PHOSPHATASE"/>
    <property type="match status" value="1"/>
</dbReference>
<protein>
    <submittedName>
        <fullName evidence="5">Alkaline phosphatase</fullName>
    </submittedName>
</protein>
<comment type="cofactor">
    <cofactor evidence="3">
        <name>Zn(2+)</name>
        <dbReference type="ChEBI" id="CHEBI:29105"/>
    </cofactor>
    <text evidence="3">Binds 2 Zn(2+) ions.</text>
</comment>